<reference evidence="2 3" key="1">
    <citation type="journal article" date="2016" name="Genome Announc.">
        <title>Genome Sequence of Madurella mycetomatis mm55, Isolated from a Human Mycetoma Case in Sudan.</title>
        <authorList>
            <person name="Smit S."/>
            <person name="Derks M.F."/>
            <person name="Bervoets S."/>
            <person name="Fahal A."/>
            <person name="van Leeuwen W."/>
            <person name="van Belkum A."/>
            <person name="van de Sande W.W."/>
        </authorList>
    </citation>
    <scope>NUCLEOTIDE SEQUENCE [LARGE SCALE GENOMIC DNA]</scope>
    <source>
        <strain evidence="3">mm55</strain>
    </source>
</reference>
<evidence type="ECO:0000256" key="1">
    <source>
        <dbReference type="SAM" id="MobiDB-lite"/>
    </source>
</evidence>
<gene>
    <name evidence="2" type="ORF">MMYC01_210310</name>
</gene>
<feature type="compositionally biased region" description="Basic residues" evidence="1">
    <location>
        <begin position="178"/>
        <end position="195"/>
    </location>
</feature>
<dbReference type="VEuPathDB" id="FungiDB:MMYC01_210310"/>
<accession>A0A175VNB9</accession>
<sequence length="305" mass="33913">MARSAVSIRNLAMTQSAPSARAQFLDPTYDPLSNAIPRYARYDVCPEHQCKARGCRTIVEGRFPYCVIHIKCGMDGCGEARHFSAEANEYLAHCTNHSTCSARFSLSCTAIKMDRSPFCEDHTCHTCRADKCREQVDRLSLFCKIHGCSKPKCHQPATAEQMCLDHLKACYIAQGKRQGRGARQKTVHAGPRHRHHDDDDDDDKHGQNGSRKGSVQDDRQELESDSSDDEPPKNRGGEKLPDGLAAIRGQPNYKAPSPPIEYLGTPPHNDSNGDEGAPFIKLPQREGDGSAERPFQGRRPEDEGW</sequence>
<proteinExistence type="predicted"/>
<dbReference type="EMBL" id="LCTW02000583">
    <property type="protein sequence ID" value="KXX72988.1"/>
    <property type="molecule type" value="Genomic_DNA"/>
</dbReference>
<protein>
    <submittedName>
        <fullName evidence="2">Uncharacterized protein</fullName>
    </submittedName>
</protein>
<feature type="compositionally biased region" description="Basic and acidic residues" evidence="1">
    <location>
        <begin position="230"/>
        <end position="241"/>
    </location>
</feature>
<comment type="caution">
    <text evidence="2">The sequence shown here is derived from an EMBL/GenBank/DDBJ whole genome shotgun (WGS) entry which is preliminary data.</text>
</comment>
<evidence type="ECO:0000313" key="3">
    <source>
        <dbReference type="Proteomes" id="UP000078237"/>
    </source>
</evidence>
<dbReference type="Proteomes" id="UP000078237">
    <property type="component" value="Unassembled WGS sequence"/>
</dbReference>
<name>A0A175VNB9_9PEZI</name>
<organism evidence="2 3">
    <name type="scientific">Madurella mycetomatis</name>
    <dbReference type="NCBI Taxonomy" id="100816"/>
    <lineage>
        <taxon>Eukaryota</taxon>
        <taxon>Fungi</taxon>
        <taxon>Dikarya</taxon>
        <taxon>Ascomycota</taxon>
        <taxon>Pezizomycotina</taxon>
        <taxon>Sordariomycetes</taxon>
        <taxon>Sordariomycetidae</taxon>
        <taxon>Sordariales</taxon>
        <taxon>Sordariales incertae sedis</taxon>
        <taxon>Madurella</taxon>
    </lineage>
</organism>
<dbReference type="OrthoDB" id="4746649at2759"/>
<dbReference type="AlphaFoldDB" id="A0A175VNB9"/>
<keyword evidence="3" id="KW-1185">Reference proteome</keyword>
<feature type="region of interest" description="Disordered" evidence="1">
    <location>
        <begin position="178"/>
        <end position="305"/>
    </location>
</feature>
<evidence type="ECO:0000313" key="2">
    <source>
        <dbReference type="EMBL" id="KXX72988.1"/>
    </source>
</evidence>